<reference evidence="1" key="1">
    <citation type="submission" date="2018-05" db="EMBL/GenBank/DDBJ databases">
        <authorList>
            <person name="Lanie J.A."/>
            <person name="Ng W.-L."/>
            <person name="Kazmierczak K.M."/>
            <person name="Andrzejewski T.M."/>
            <person name="Davidsen T.M."/>
            <person name="Wayne K.J."/>
            <person name="Tettelin H."/>
            <person name="Glass J.I."/>
            <person name="Rusch D."/>
            <person name="Podicherti R."/>
            <person name="Tsui H.-C.T."/>
            <person name="Winkler M.E."/>
        </authorList>
    </citation>
    <scope>NUCLEOTIDE SEQUENCE</scope>
</reference>
<sequence length="170" mass="18941">VDKICISADSHVVESAEFFEPLKDMFGDRAPRVVTPDPALGPKLDLGNGNLGISISGLLQQNVDFTSPEATESLRLGYELARPGCYDTVERLKDQDLDGIHAEVVYPSVLFNVYQIEDLDIVKATFKLYNDWVGAYCKEQPDRLFALGSVQLYDLDEAIKEMERCKALGH</sequence>
<feature type="non-terminal residue" evidence="1">
    <location>
        <position position="170"/>
    </location>
</feature>
<evidence type="ECO:0000313" key="1">
    <source>
        <dbReference type="EMBL" id="SVB32230.1"/>
    </source>
</evidence>
<dbReference type="Gene3D" id="3.20.20.140">
    <property type="entry name" value="Metal-dependent hydrolases"/>
    <property type="match status" value="1"/>
</dbReference>
<dbReference type="AlphaFoldDB" id="A0A382D1B9"/>
<dbReference type="InterPro" id="IPR032466">
    <property type="entry name" value="Metal_Hydrolase"/>
</dbReference>
<dbReference type="SUPFAM" id="SSF51556">
    <property type="entry name" value="Metallo-dependent hydrolases"/>
    <property type="match status" value="1"/>
</dbReference>
<proteinExistence type="predicted"/>
<organism evidence="1">
    <name type="scientific">marine metagenome</name>
    <dbReference type="NCBI Taxonomy" id="408172"/>
    <lineage>
        <taxon>unclassified sequences</taxon>
        <taxon>metagenomes</taxon>
        <taxon>ecological metagenomes</taxon>
    </lineage>
</organism>
<accession>A0A382D1B9</accession>
<evidence type="ECO:0008006" key="2">
    <source>
        <dbReference type="Google" id="ProtNLM"/>
    </source>
</evidence>
<feature type="non-terminal residue" evidence="1">
    <location>
        <position position="1"/>
    </location>
</feature>
<dbReference type="EMBL" id="UINC01037157">
    <property type="protein sequence ID" value="SVB32230.1"/>
    <property type="molecule type" value="Genomic_DNA"/>
</dbReference>
<name>A0A382D1B9_9ZZZZ</name>
<protein>
    <recommendedName>
        <fullName evidence="2">Amidohydrolase-related domain-containing protein</fullName>
    </recommendedName>
</protein>
<gene>
    <name evidence="1" type="ORF">METZ01_LOCUS185084</name>
</gene>